<proteinExistence type="predicted"/>
<reference evidence="2 3" key="1">
    <citation type="submission" date="2018-11" db="EMBL/GenBank/DDBJ databases">
        <authorList>
            <consortium name="Pathogen Informatics"/>
        </authorList>
    </citation>
    <scope>NUCLEOTIDE SEQUENCE [LARGE SCALE GENOMIC DNA]</scope>
</reference>
<organism evidence="2 3">
    <name type="scientific">Strongylus vulgaris</name>
    <name type="common">Blood worm</name>
    <dbReference type="NCBI Taxonomy" id="40348"/>
    <lineage>
        <taxon>Eukaryota</taxon>
        <taxon>Metazoa</taxon>
        <taxon>Ecdysozoa</taxon>
        <taxon>Nematoda</taxon>
        <taxon>Chromadorea</taxon>
        <taxon>Rhabditida</taxon>
        <taxon>Rhabditina</taxon>
        <taxon>Rhabditomorpha</taxon>
        <taxon>Strongyloidea</taxon>
        <taxon>Strongylidae</taxon>
        <taxon>Strongylus</taxon>
    </lineage>
</organism>
<evidence type="ECO:0000313" key="2">
    <source>
        <dbReference type="EMBL" id="VDM71117.1"/>
    </source>
</evidence>
<feature type="region of interest" description="Disordered" evidence="1">
    <location>
        <begin position="79"/>
        <end position="119"/>
    </location>
</feature>
<accession>A0A3P7J415</accession>
<feature type="compositionally biased region" description="Acidic residues" evidence="1">
    <location>
        <begin position="81"/>
        <end position="103"/>
    </location>
</feature>
<dbReference type="Proteomes" id="UP000270094">
    <property type="component" value="Unassembled WGS sequence"/>
</dbReference>
<dbReference type="AlphaFoldDB" id="A0A3P7J415"/>
<dbReference type="EMBL" id="UYYB01018871">
    <property type="protein sequence ID" value="VDM71117.1"/>
    <property type="molecule type" value="Genomic_DNA"/>
</dbReference>
<protein>
    <submittedName>
        <fullName evidence="2">Uncharacterized protein</fullName>
    </submittedName>
</protein>
<gene>
    <name evidence="2" type="ORF">SVUK_LOCUS6115</name>
</gene>
<sequence length="138" mass="16248">MGYVEVWANKFLCWEIEGVMVSEREAMGAPRPGWSLGYGFGYTGLKCRGWAWWGFIFGMIDELRQHLLERCLGGLEKEEFEKEEDFDDEEEKEEEEEDEEEELERYRENGGEGEEDDDLDRFLLKRLEMTGSVLLAEI</sequence>
<evidence type="ECO:0000313" key="3">
    <source>
        <dbReference type="Proteomes" id="UP000270094"/>
    </source>
</evidence>
<keyword evidence="3" id="KW-1185">Reference proteome</keyword>
<evidence type="ECO:0000256" key="1">
    <source>
        <dbReference type="SAM" id="MobiDB-lite"/>
    </source>
</evidence>
<name>A0A3P7J415_STRVU</name>